<proteinExistence type="predicted"/>
<name>A0A833SDH2_PHYIN</name>
<reference evidence="2" key="1">
    <citation type="submission" date="2020-04" db="EMBL/GenBank/DDBJ databases">
        <title>Hybrid Assembly of Korean Phytophthora infestans isolates.</title>
        <authorList>
            <person name="Prokchorchik M."/>
            <person name="Lee Y."/>
            <person name="Seo J."/>
            <person name="Cho J.-H."/>
            <person name="Park Y.-E."/>
            <person name="Jang D.-C."/>
            <person name="Im J.-S."/>
            <person name="Choi J.-G."/>
            <person name="Park H.-J."/>
            <person name="Lee G.-B."/>
            <person name="Lee Y.-G."/>
            <person name="Hong S.-Y."/>
            <person name="Cho K."/>
            <person name="Sohn K.H."/>
        </authorList>
    </citation>
    <scope>NUCLEOTIDE SEQUENCE</scope>
    <source>
        <strain evidence="2">KR_1_A1</strain>
    </source>
</reference>
<sequence length="258" mass="28360">MLYLGRRQWLQQRWDGGGGLDSERRMATRATDAGVGYDDEVRLALEVRADLGRDGAVEAQLAPTAEERLTAVNEDGAVITTNDGALARESVVAESECSGGGSRQLEKARSTDKSLRLEKARDDIKSRQLEKASSPDGGAPAAVSTRLFTRAVKRRLEAAKAPVVTTVEQQQSTEEATVRSDSGERRGQRRVRFDLPGPDGTAKRPRTTAVVIERERDDGGRLEPTAHDLHKGWMRWKEATRMSSVTQYGAPMVFKSPR</sequence>
<gene>
    <name evidence="2" type="ORF">GN244_ATG01168</name>
</gene>
<feature type="region of interest" description="Disordered" evidence="1">
    <location>
        <begin position="167"/>
        <end position="205"/>
    </location>
</feature>
<keyword evidence="3" id="KW-1185">Reference proteome</keyword>
<feature type="compositionally biased region" description="Basic and acidic residues" evidence="1">
    <location>
        <begin position="176"/>
        <end position="186"/>
    </location>
</feature>
<feature type="compositionally biased region" description="Basic and acidic residues" evidence="1">
    <location>
        <begin position="104"/>
        <end position="130"/>
    </location>
</feature>
<evidence type="ECO:0000313" key="2">
    <source>
        <dbReference type="EMBL" id="KAF4046422.1"/>
    </source>
</evidence>
<comment type="caution">
    <text evidence="2">The sequence shown here is derived from an EMBL/GenBank/DDBJ whole genome shotgun (WGS) entry which is preliminary data.</text>
</comment>
<protein>
    <submittedName>
        <fullName evidence="2">Uncharacterized protein</fullName>
    </submittedName>
</protein>
<organism evidence="2 3">
    <name type="scientific">Phytophthora infestans</name>
    <name type="common">Potato late blight agent</name>
    <name type="synonym">Botrytis infestans</name>
    <dbReference type="NCBI Taxonomy" id="4787"/>
    <lineage>
        <taxon>Eukaryota</taxon>
        <taxon>Sar</taxon>
        <taxon>Stramenopiles</taxon>
        <taxon>Oomycota</taxon>
        <taxon>Peronosporomycetes</taxon>
        <taxon>Peronosporales</taxon>
        <taxon>Peronosporaceae</taxon>
        <taxon>Phytophthora</taxon>
    </lineage>
</organism>
<dbReference type="EMBL" id="WSZM01000016">
    <property type="protein sequence ID" value="KAF4046422.1"/>
    <property type="molecule type" value="Genomic_DNA"/>
</dbReference>
<evidence type="ECO:0000313" key="3">
    <source>
        <dbReference type="Proteomes" id="UP000602510"/>
    </source>
</evidence>
<evidence type="ECO:0000256" key="1">
    <source>
        <dbReference type="SAM" id="MobiDB-lite"/>
    </source>
</evidence>
<accession>A0A833SDH2</accession>
<dbReference type="AlphaFoldDB" id="A0A833SDH2"/>
<feature type="region of interest" description="Disordered" evidence="1">
    <location>
        <begin position="96"/>
        <end position="142"/>
    </location>
</feature>
<dbReference type="Proteomes" id="UP000602510">
    <property type="component" value="Unassembled WGS sequence"/>
</dbReference>